<dbReference type="SUPFAM" id="SSF160113">
    <property type="entry name" value="YegP-like"/>
    <property type="match status" value="2"/>
</dbReference>
<dbReference type="OrthoDB" id="1439045at2"/>
<organism evidence="1 2">
    <name type="scientific">Robertkochia marina</name>
    <dbReference type="NCBI Taxonomy" id="1227945"/>
    <lineage>
        <taxon>Bacteria</taxon>
        <taxon>Pseudomonadati</taxon>
        <taxon>Bacteroidota</taxon>
        <taxon>Flavobacteriia</taxon>
        <taxon>Flavobacteriales</taxon>
        <taxon>Flavobacteriaceae</taxon>
        <taxon>Robertkochia</taxon>
    </lineage>
</organism>
<reference evidence="1 2" key="1">
    <citation type="submission" date="2019-04" db="EMBL/GenBank/DDBJ databases">
        <title>Draft genome sequence of Robertkochia marina CC-AMO-30D.</title>
        <authorList>
            <person name="Hameed A."/>
            <person name="Lin S.-Y."/>
            <person name="Shahina M."/>
            <person name="Lai W.-A."/>
            <person name="Young C.-C."/>
        </authorList>
    </citation>
    <scope>NUCLEOTIDE SEQUENCE [LARGE SCALE GENOMIC DNA]</scope>
    <source>
        <strain evidence="1 2">CC-AMO-30D</strain>
    </source>
</reference>
<evidence type="ECO:0000313" key="2">
    <source>
        <dbReference type="Proteomes" id="UP000305939"/>
    </source>
</evidence>
<keyword evidence="2" id="KW-1185">Reference proteome</keyword>
<proteinExistence type="predicted"/>
<name>A0A4S3M283_9FLAO</name>
<gene>
    <name evidence="1" type="ORF">E7Z59_02215</name>
</gene>
<dbReference type="Gene3D" id="2.30.29.80">
    <property type="match status" value="1"/>
</dbReference>
<comment type="caution">
    <text evidence="1">The sequence shown here is derived from an EMBL/GenBank/DDBJ whole genome shotgun (WGS) entry which is preliminary data.</text>
</comment>
<sequence>MAMFVISTRNNGHYKFDFTSRRGTPIFSSMACKQKSDCELIIRAVQQQFEDFTLTRKSTPSGKHFFRLSKNGLVLATSRYFSTPLRLEKGLEEIQKYLGEAEILDFSENQDIFSEPEESF</sequence>
<accession>A0A4S3M283</accession>
<dbReference type="RefSeq" id="WP_136334656.1">
    <property type="nucleotide sequence ID" value="NZ_QXMP01000001.1"/>
</dbReference>
<dbReference type="AlphaFoldDB" id="A0A4S3M283"/>
<protein>
    <submittedName>
        <fullName evidence="1">DUF1508 domain-containing protein</fullName>
    </submittedName>
</protein>
<evidence type="ECO:0000313" key="1">
    <source>
        <dbReference type="EMBL" id="THD69166.1"/>
    </source>
</evidence>
<dbReference type="EMBL" id="SSMC01000001">
    <property type="protein sequence ID" value="THD69166.1"/>
    <property type="molecule type" value="Genomic_DNA"/>
</dbReference>
<dbReference type="InterPro" id="IPR036913">
    <property type="entry name" value="YegP-like_sf"/>
</dbReference>
<dbReference type="Proteomes" id="UP000305939">
    <property type="component" value="Unassembled WGS sequence"/>
</dbReference>